<dbReference type="Proteomes" id="UP000609531">
    <property type="component" value="Unassembled WGS sequence"/>
</dbReference>
<evidence type="ECO:0000313" key="3">
    <source>
        <dbReference type="EMBL" id="MBJ3778289.1"/>
    </source>
</evidence>
<keyword evidence="4" id="KW-1185">Reference proteome</keyword>
<dbReference type="PROSITE" id="PS51257">
    <property type="entry name" value="PROKAR_LIPOPROTEIN"/>
    <property type="match status" value="1"/>
</dbReference>
<comment type="caution">
    <text evidence="3">The sequence shown here is derived from an EMBL/GenBank/DDBJ whole genome shotgun (WGS) entry which is preliminary data.</text>
</comment>
<accession>A0A934MNL1</accession>
<organism evidence="3 4">
    <name type="scientific">Acuticoccus mangrovi</name>
    <dbReference type="NCBI Taxonomy" id="2796142"/>
    <lineage>
        <taxon>Bacteria</taxon>
        <taxon>Pseudomonadati</taxon>
        <taxon>Pseudomonadota</taxon>
        <taxon>Alphaproteobacteria</taxon>
        <taxon>Hyphomicrobiales</taxon>
        <taxon>Amorphaceae</taxon>
        <taxon>Acuticoccus</taxon>
    </lineage>
</organism>
<feature type="compositionally biased region" description="Polar residues" evidence="1">
    <location>
        <begin position="36"/>
        <end position="50"/>
    </location>
</feature>
<feature type="signal peptide" evidence="2">
    <location>
        <begin position="1"/>
        <end position="24"/>
    </location>
</feature>
<evidence type="ECO:0000313" key="4">
    <source>
        <dbReference type="Proteomes" id="UP000609531"/>
    </source>
</evidence>
<feature type="compositionally biased region" description="Basic and acidic residues" evidence="1">
    <location>
        <begin position="51"/>
        <end position="61"/>
    </location>
</feature>
<evidence type="ECO:0000256" key="2">
    <source>
        <dbReference type="SAM" id="SignalP"/>
    </source>
</evidence>
<proteinExistence type="predicted"/>
<keyword evidence="2" id="KW-0732">Signal</keyword>
<feature type="chain" id="PRO_5037254313" evidence="2">
    <location>
        <begin position="25"/>
        <end position="246"/>
    </location>
</feature>
<feature type="region of interest" description="Disordered" evidence="1">
    <location>
        <begin position="34"/>
        <end position="94"/>
    </location>
</feature>
<name>A0A934MNL1_9HYPH</name>
<reference evidence="3" key="1">
    <citation type="submission" date="2020-12" db="EMBL/GenBank/DDBJ databases">
        <title>Bacterial taxonomy.</title>
        <authorList>
            <person name="Pan X."/>
        </authorList>
    </citation>
    <scope>NUCLEOTIDE SEQUENCE</scope>
    <source>
        <strain evidence="3">B2012</strain>
    </source>
</reference>
<dbReference type="AlphaFoldDB" id="A0A934MNL1"/>
<gene>
    <name evidence="3" type="ORF">JCR33_21500</name>
</gene>
<protein>
    <submittedName>
        <fullName evidence="3">Uncharacterized protein</fullName>
    </submittedName>
</protein>
<sequence length="246" mass="27166">MRRQPLVLIAALVAALACPLWAHAYAPEDVVLEPSDQATEKSPLSPTTGEKSSRPDRLLRQDDDEEDVPEDPHSVDMEATGVPAPTRAGIDDVRYDPAELPSAVAETRRLLIDAARTGDIDKLRDVFARQRAAPLVANFSTTPDAVNSLRSQSGDAEGQEILAILMEILETGYVHVGPPEGGTYVWPYFAEVPLADLTPRHYVELYRLLTSLDVEEMERMGRYTFFRVGISADGRLRYFSAGDLDE</sequence>
<dbReference type="RefSeq" id="WP_198884195.1">
    <property type="nucleotide sequence ID" value="NZ_JAEKJA010000026.1"/>
</dbReference>
<dbReference type="EMBL" id="JAEKJA010000026">
    <property type="protein sequence ID" value="MBJ3778289.1"/>
    <property type="molecule type" value="Genomic_DNA"/>
</dbReference>
<evidence type="ECO:0000256" key="1">
    <source>
        <dbReference type="SAM" id="MobiDB-lite"/>
    </source>
</evidence>